<evidence type="ECO:0008006" key="4">
    <source>
        <dbReference type="Google" id="ProtNLM"/>
    </source>
</evidence>
<reference evidence="2" key="1">
    <citation type="journal article" date="2023" name="Mol. Phylogenet. Evol.">
        <title>Genome-scale phylogeny and comparative genomics of the fungal order Sordariales.</title>
        <authorList>
            <person name="Hensen N."/>
            <person name="Bonometti L."/>
            <person name="Westerberg I."/>
            <person name="Brannstrom I.O."/>
            <person name="Guillou S."/>
            <person name="Cros-Aarteil S."/>
            <person name="Calhoun S."/>
            <person name="Haridas S."/>
            <person name="Kuo A."/>
            <person name="Mondo S."/>
            <person name="Pangilinan J."/>
            <person name="Riley R."/>
            <person name="LaButti K."/>
            <person name="Andreopoulos B."/>
            <person name="Lipzen A."/>
            <person name="Chen C."/>
            <person name="Yan M."/>
            <person name="Daum C."/>
            <person name="Ng V."/>
            <person name="Clum A."/>
            <person name="Steindorff A."/>
            <person name="Ohm R.A."/>
            <person name="Martin F."/>
            <person name="Silar P."/>
            <person name="Natvig D.O."/>
            <person name="Lalanne C."/>
            <person name="Gautier V."/>
            <person name="Ament-Velasquez S.L."/>
            <person name="Kruys A."/>
            <person name="Hutchinson M.I."/>
            <person name="Powell A.J."/>
            <person name="Barry K."/>
            <person name="Miller A.N."/>
            <person name="Grigoriev I.V."/>
            <person name="Debuchy R."/>
            <person name="Gladieux P."/>
            <person name="Hiltunen Thoren M."/>
            <person name="Johannesson H."/>
        </authorList>
    </citation>
    <scope>NUCLEOTIDE SEQUENCE</scope>
    <source>
        <strain evidence="2">CBS 958.72</strain>
    </source>
</reference>
<accession>A0AAE0JVL2</accession>
<sequence length="223" mass="24323">MVSFYSDKATTAPETAFSRAAQPRPESGEKSTEAFPHVGTTQLAAENLDLAGPSRGTCPRSSLGDAENVTEGEEVPPGGWEGQVIVGEEIIHGEWYYMVVWKPTLEPEGNLANMRELVAKWKAKVQASGQNREQSGVKKPGTSGKKGGEDRDRSRAFGRAGAHGSCNLRVIAAYASLNVGGQEYKGWHCWHLFTLRMRFFDLRNVEADSEGPRKGPVSSRCII</sequence>
<dbReference type="AlphaFoldDB" id="A0AAE0JVL2"/>
<proteinExistence type="predicted"/>
<feature type="region of interest" description="Disordered" evidence="1">
    <location>
        <begin position="1"/>
        <end position="35"/>
    </location>
</feature>
<feature type="region of interest" description="Disordered" evidence="1">
    <location>
        <begin position="50"/>
        <end position="81"/>
    </location>
</feature>
<dbReference type="EMBL" id="JAULSN010000009">
    <property type="protein sequence ID" value="KAK3365124.1"/>
    <property type="molecule type" value="Genomic_DNA"/>
</dbReference>
<evidence type="ECO:0000256" key="1">
    <source>
        <dbReference type="SAM" id="MobiDB-lite"/>
    </source>
</evidence>
<evidence type="ECO:0000313" key="3">
    <source>
        <dbReference type="Proteomes" id="UP001287356"/>
    </source>
</evidence>
<comment type="caution">
    <text evidence="2">The sequence shown here is derived from an EMBL/GenBank/DDBJ whole genome shotgun (WGS) entry which is preliminary data.</text>
</comment>
<feature type="region of interest" description="Disordered" evidence="1">
    <location>
        <begin position="125"/>
        <end position="156"/>
    </location>
</feature>
<name>A0AAE0JVL2_9PEZI</name>
<gene>
    <name evidence="2" type="ORF">B0T24DRAFT_598427</name>
</gene>
<organism evidence="2 3">
    <name type="scientific">Lasiosphaeria ovina</name>
    <dbReference type="NCBI Taxonomy" id="92902"/>
    <lineage>
        <taxon>Eukaryota</taxon>
        <taxon>Fungi</taxon>
        <taxon>Dikarya</taxon>
        <taxon>Ascomycota</taxon>
        <taxon>Pezizomycotina</taxon>
        <taxon>Sordariomycetes</taxon>
        <taxon>Sordariomycetidae</taxon>
        <taxon>Sordariales</taxon>
        <taxon>Lasiosphaeriaceae</taxon>
        <taxon>Lasiosphaeria</taxon>
    </lineage>
</organism>
<keyword evidence="3" id="KW-1185">Reference proteome</keyword>
<reference evidence="2" key="2">
    <citation type="submission" date="2023-06" db="EMBL/GenBank/DDBJ databases">
        <authorList>
            <consortium name="Lawrence Berkeley National Laboratory"/>
            <person name="Haridas S."/>
            <person name="Hensen N."/>
            <person name="Bonometti L."/>
            <person name="Westerberg I."/>
            <person name="Brannstrom I.O."/>
            <person name="Guillou S."/>
            <person name="Cros-Aarteil S."/>
            <person name="Calhoun S."/>
            <person name="Kuo A."/>
            <person name="Mondo S."/>
            <person name="Pangilinan J."/>
            <person name="Riley R."/>
            <person name="Labutti K."/>
            <person name="Andreopoulos B."/>
            <person name="Lipzen A."/>
            <person name="Chen C."/>
            <person name="Yanf M."/>
            <person name="Daum C."/>
            <person name="Ng V."/>
            <person name="Clum A."/>
            <person name="Steindorff A."/>
            <person name="Ohm R."/>
            <person name="Martin F."/>
            <person name="Silar P."/>
            <person name="Natvig D."/>
            <person name="Lalanne C."/>
            <person name="Gautier V."/>
            <person name="Ament-Velasquez S.L."/>
            <person name="Kruys A."/>
            <person name="Hutchinson M.I."/>
            <person name="Powell A.J."/>
            <person name="Barry K."/>
            <person name="Miller A.N."/>
            <person name="Grigoriev I.V."/>
            <person name="Debuchy R."/>
            <person name="Gladieux P."/>
            <person name="Thoren M.H."/>
            <person name="Johannesson H."/>
        </authorList>
    </citation>
    <scope>NUCLEOTIDE SEQUENCE</scope>
    <source>
        <strain evidence="2">CBS 958.72</strain>
    </source>
</reference>
<evidence type="ECO:0000313" key="2">
    <source>
        <dbReference type="EMBL" id="KAK3365124.1"/>
    </source>
</evidence>
<dbReference type="CDD" id="cd00024">
    <property type="entry name" value="CD_CSD"/>
    <property type="match status" value="1"/>
</dbReference>
<feature type="compositionally biased region" description="Basic and acidic residues" evidence="1">
    <location>
        <begin position="146"/>
        <end position="155"/>
    </location>
</feature>
<protein>
    <recommendedName>
        <fullName evidence="4">Chromo domain-containing protein</fullName>
    </recommendedName>
</protein>
<dbReference type="Proteomes" id="UP001287356">
    <property type="component" value="Unassembled WGS sequence"/>
</dbReference>